<dbReference type="Proteomes" id="UP001163823">
    <property type="component" value="Chromosome 8"/>
</dbReference>
<dbReference type="KEGG" id="qsa:O6P43_020969"/>
<keyword evidence="1" id="KW-0378">Hydrolase</keyword>
<accession>A0AAD7LMC6</accession>
<comment type="caution">
    <text evidence="1">The sequence shown here is derived from an EMBL/GenBank/DDBJ whole genome shotgun (WGS) entry which is preliminary data.</text>
</comment>
<proteinExistence type="predicted"/>
<organism evidence="1 2">
    <name type="scientific">Quillaja saponaria</name>
    <name type="common">Soap bark tree</name>
    <dbReference type="NCBI Taxonomy" id="32244"/>
    <lineage>
        <taxon>Eukaryota</taxon>
        <taxon>Viridiplantae</taxon>
        <taxon>Streptophyta</taxon>
        <taxon>Embryophyta</taxon>
        <taxon>Tracheophyta</taxon>
        <taxon>Spermatophyta</taxon>
        <taxon>Magnoliopsida</taxon>
        <taxon>eudicotyledons</taxon>
        <taxon>Gunneridae</taxon>
        <taxon>Pentapetalae</taxon>
        <taxon>rosids</taxon>
        <taxon>fabids</taxon>
        <taxon>Fabales</taxon>
        <taxon>Quillajaceae</taxon>
        <taxon>Quillaja</taxon>
    </lineage>
</organism>
<keyword evidence="2" id="KW-1185">Reference proteome</keyword>
<evidence type="ECO:0000313" key="2">
    <source>
        <dbReference type="Proteomes" id="UP001163823"/>
    </source>
</evidence>
<sequence>MGDAPQAIAKMSTTVIDIQGKKAKWICTDMPTDINSSNNNASLNSEYVGSGFVATESPSTKVSNATIDDQHDKMDVEMLQLTCVNTIDVESEAFKVTVNLKAINFNLEMGQKASVVSSLVFQIFGSFFSFLKREFKKQCKDCEIYKRYRERIVKSIAKLILGVYDLDDLIRIHYEFELERQTKLLACKLVQLKSTDNVNAIISAIASKKIDLSNYPLQREQDVGYVLFLMEKSDIEVVKTEVENFKDFEGKKKRNILEELEQKQKGMLDVLFSEAVREMKIFEMENFLQYYKRKKFDSPNWCAATDLTDLVDSSLFLFTVSRIKMMEEIRYWVTLPLTSGWMGKFSEEVVEVISGADLLRRLDAHSYISAHHVLQALGEKPVVVAVQKLVSDALLTCSIEPAKFPPYNIYKYSLELANKHGAAEVRVEHLAVAAACKGACLGQDLCHNVWTEENALNFLNLVDANSEILPVSGFSERIQEACDGVTMGFYDIFEDSSLFRERLLECEQKKWVRSCEDNGSL</sequence>
<dbReference type="AlphaFoldDB" id="A0AAD7LMC6"/>
<dbReference type="GO" id="GO:0016787">
    <property type="term" value="F:hydrolase activity"/>
    <property type="evidence" value="ECO:0007669"/>
    <property type="project" value="UniProtKB-KW"/>
</dbReference>
<name>A0AAD7LMC6_QUISA</name>
<protein>
    <submittedName>
        <fullName evidence="1">Glycoside hydrolase, family 5</fullName>
    </submittedName>
</protein>
<dbReference type="EMBL" id="JARAOO010000008">
    <property type="protein sequence ID" value="KAJ7960542.1"/>
    <property type="molecule type" value="Genomic_DNA"/>
</dbReference>
<reference evidence="1" key="1">
    <citation type="journal article" date="2023" name="Science">
        <title>Elucidation of the pathway for biosynthesis of saponin adjuvants from the soapbark tree.</title>
        <authorList>
            <person name="Reed J."/>
            <person name="Orme A."/>
            <person name="El-Demerdash A."/>
            <person name="Owen C."/>
            <person name="Martin L.B.B."/>
            <person name="Misra R.C."/>
            <person name="Kikuchi S."/>
            <person name="Rejzek M."/>
            <person name="Martin A.C."/>
            <person name="Harkess A."/>
            <person name="Leebens-Mack J."/>
            <person name="Louveau T."/>
            <person name="Stephenson M.J."/>
            <person name="Osbourn A."/>
        </authorList>
    </citation>
    <scope>NUCLEOTIDE SEQUENCE</scope>
    <source>
        <strain evidence="1">S10</strain>
    </source>
</reference>
<gene>
    <name evidence="1" type="ORF">O6P43_020969</name>
</gene>
<evidence type="ECO:0000313" key="1">
    <source>
        <dbReference type="EMBL" id="KAJ7960542.1"/>
    </source>
</evidence>